<comment type="caution">
    <text evidence="3">The sequence shown here is derived from an EMBL/GenBank/DDBJ whole genome shotgun (WGS) entry which is preliminary data.</text>
</comment>
<dbReference type="EMBL" id="QJKJ01004058">
    <property type="protein sequence ID" value="RDX95718.1"/>
    <property type="molecule type" value="Genomic_DNA"/>
</dbReference>
<feature type="transmembrane region" description="Helical" evidence="2">
    <location>
        <begin position="12"/>
        <end position="32"/>
    </location>
</feature>
<accession>A0A371GYT8</accession>
<dbReference type="Proteomes" id="UP000257109">
    <property type="component" value="Unassembled WGS sequence"/>
</dbReference>
<feature type="compositionally biased region" description="Polar residues" evidence="1">
    <location>
        <begin position="181"/>
        <end position="192"/>
    </location>
</feature>
<proteinExistence type="predicted"/>
<feature type="non-terminal residue" evidence="3">
    <location>
        <position position="1"/>
    </location>
</feature>
<name>A0A371GYT8_MUCPR</name>
<feature type="transmembrane region" description="Helical" evidence="2">
    <location>
        <begin position="52"/>
        <end position="72"/>
    </location>
</feature>
<evidence type="ECO:0000256" key="1">
    <source>
        <dbReference type="SAM" id="MobiDB-lite"/>
    </source>
</evidence>
<reference evidence="3" key="1">
    <citation type="submission" date="2018-05" db="EMBL/GenBank/DDBJ databases">
        <title>Draft genome of Mucuna pruriens seed.</title>
        <authorList>
            <person name="Nnadi N.E."/>
            <person name="Vos R."/>
            <person name="Hasami M.H."/>
            <person name="Devisetty U.K."/>
            <person name="Aguiy J.C."/>
        </authorList>
    </citation>
    <scope>NUCLEOTIDE SEQUENCE [LARGE SCALE GENOMIC DNA]</scope>
    <source>
        <strain evidence="3">JCA_2017</strain>
    </source>
</reference>
<evidence type="ECO:0000313" key="4">
    <source>
        <dbReference type="Proteomes" id="UP000257109"/>
    </source>
</evidence>
<organism evidence="3 4">
    <name type="scientific">Mucuna pruriens</name>
    <name type="common">Velvet bean</name>
    <name type="synonym">Dolichos pruriens</name>
    <dbReference type="NCBI Taxonomy" id="157652"/>
    <lineage>
        <taxon>Eukaryota</taxon>
        <taxon>Viridiplantae</taxon>
        <taxon>Streptophyta</taxon>
        <taxon>Embryophyta</taxon>
        <taxon>Tracheophyta</taxon>
        <taxon>Spermatophyta</taxon>
        <taxon>Magnoliopsida</taxon>
        <taxon>eudicotyledons</taxon>
        <taxon>Gunneridae</taxon>
        <taxon>Pentapetalae</taxon>
        <taxon>rosids</taxon>
        <taxon>fabids</taxon>
        <taxon>Fabales</taxon>
        <taxon>Fabaceae</taxon>
        <taxon>Papilionoideae</taxon>
        <taxon>50 kb inversion clade</taxon>
        <taxon>NPAAA clade</taxon>
        <taxon>indigoferoid/millettioid clade</taxon>
        <taxon>Phaseoleae</taxon>
        <taxon>Mucuna</taxon>
    </lineage>
</organism>
<keyword evidence="2" id="KW-0812">Transmembrane</keyword>
<protein>
    <submittedName>
        <fullName evidence="3">Uncharacterized protein</fullName>
    </submittedName>
</protein>
<dbReference type="AlphaFoldDB" id="A0A371GYT8"/>
<evidence type="ECO:0000256" key="2">
    <source>
        <dbReference type="SAM" id="Phobius"/>
    </source>
</evidence>
<keyword evidence="2" id="KW-1133">Transmembrane helix</keyword>
<feature type="compositionally biased region" description="Basic and acidic residues" evidence="1">
    <location>
        <begin position="195"/>
        <end position="216"/>
    </location>
</feature>
<feature type="region of interest" description="Disordered" evidence="1">
    <location>
        <begin position="173"/>
        <end position="216"/>
    </location>
</feature>
<keyword evidence="4" id="KW-1185">Reference proteome</keyword>
<sequence>MQPRIQSLSSLIYDSSLAPFVGISLLWTHLAFWFFGRIGFGWQLGPLDDTHLWTPLLDTFLISMFEALLLGFSSSKAQGLFHLACGEFRSSYPISIKSVASVVDTKEERMVDNSDNMNNYSPKTKKVMRHVKRVEDKLVKLGGDLESMRIDTQSVNAKVETLSRGKGMCGFFMHESEGSRSESPNISSNRSYRSQKSERSERPRRERRREEDELKR</sequence>
<evidence type="ECO:0000313" key="3">
    <source>
        <dbReference type="EMBL" id="RDX95718.1"/>
    </source>
</evidence>
<keyword evidence="2" id="KW-0472">Membrane</keyword>
<gene>
    <name evidence="3" type="ORF">CR513_21719</name>
</gene>